<dbReference type="PANTHER" id="PTHR47157:SF1">
    <property type="entry name" value="CHROMODOMAIN-HELICASE-DNA-BINDING PROTEIN 1-LIKE"/>
    <property type="match status" value="1"/>
</dbReference>
<organism evidence="4 5">
    <name type="scientific">Xylocopilactobacillus apis</name>
    <dbReference type="NCBI Taxonomy" id="2932183"/>
    <lineage>
        <taxon>Bacteria</taxon>
        <taxon>Bacillati</taxon>
        <taxon>Bacillota</taxon>
        <taxon>Bacilli</taxon>
        <taxon>Lactobacillales</taxon>
        <taxon>Lactobacillaceae</taxon>
        <taxon>Xylocopilactobacillus</taxon>
    </lineage>
</organism>
<dbReference type="Gene3D" id="3.40.220.10">
    <property type="entry name" value="Leucine Aminopeptidase, subunit E, domain 1"/>
    <property type="match status" value="1"/>
</dbReference>
<dbReference type="GO" id="GO:0003678">
    <property type="term" value="F:DNA helicase activity"/>
    <property type="evidence" value="ECO:0007669"/>
    <property type="project" value="InterPro"/>
</dbReference>
<dbReference type="PANTHER" id="PTHR47157">
    <property type="entry name" value="CHROMODOMAIN-HELICASE-DNA-BINDING PROTEIN 1-LIKE"/>
    <property type="match status" value="1"/>
</dbReference>
<evidence type="ECO:0000313" key="5">
    <source>
        <dbReference type="Proteomes" id="UP001321804"/>
    </source>
</evidence>
<dbReference type="InterPro" id="IPR031053">
    <property type="entry name" value="ALC1"/>
</dbReference>
<evidence type="ECO:0008006" key="6">
    <source>
        <dbReference type="Google" id="ProtNLM"/>
    </source>
</evidence>
<dbReference type="GO" id="GO:0006281">
    <property type="term" value="P:DNA repair"/>
    <property type="evidence" value="ECO:0007669"/>
    <property type="project" value="InterPro"/>
</dbReference>
<name>A0AAU9DLL8_9LACO</name>
<evidence type="ECO:0000256" key="3">
    <source>
        <dbReference type="ARBA" id="ARBA00022840"/>
    </source>
</evidence>
<protein>
    <recommendedName>
        <fullName evidence="6">Appr-1-p processing protein</fullName>
    </recommendedName>
</protein>
<dbReference type="InterPro" id="IPR043472">
    <property type="entry name" value="Macro_dom-like"/>
</dbReference>
<proteinExistence type="inferred from homology"/>
<keyword evidence="3" id="KW-0067">ATP-binding</keyword>
<accession>A0AAU9DLL8</accession>
<evidence type="ECO:0000256" key="1">
    <source>
        <dbReference type="ARBA" id="ARBA00007025"/>
    </source>
</evidence>
<dbReference type="Proteomes" id="UP001321804">
    <property type="component" value="Chromosome"/>
</dbReference>
<dbReference type="GO" id="GO:0006338">
    <property type="term" value="P:chromatin remodeling"/>
    <property type="evidence" value="ECO:0007669"/>
    <property type="project" value="InterPro"/>
</dbReference>
<reference evidence="4 5" key="1">
    <citation type="journal article" date="2023" name="Microbiol. Spectr.">
        <title>Symbiosis of Carpenter Bees with Uncharacterized Lactic Acid Bacteria Showing NAD Auxotrophy.</title>
        <authorList>
            <person name="Kawasaki S."/>
            <person name="Ozawa K."/>
            <person name="Mori T."/>
            <person name="Yamamoto A."/>
            <person name="Ito M."/>
            <person name="Ohkuma M."/>
            <person name="Sakamoto M."/>
            <person name="Matsutani M."/>
        </authorList>
    </citation>
    <scope>NUCLEOTIDE SEQUENCE [LARGE SCALE GENOMIC DNA]</scope>
    <source>
        <strain evidence="4 5">KimC2</strain>
    </source>
</reference>
<dbReference type="EMBL" id="AP026801">
    <property type="protein sequence ID" value="BDR55718.1"/>
    <property type="molecule type" value="Genomic_DNA"/>
</dbReference>
<keyword evidence="5" id="KW-1185">Reference proteome</keyword>
<evidence type="ECO:0000313" key="4">
    <source>
        <dbReference type="EMBL" id="BDR55718.1"/>
    </source>
</evidence>
<dbReference type="SUPFAM" id="SSF52949">
    <property type="entry name" value="Macro domain-like"/>
    <property type="match status" value="1"/>
</dbReference>
<keyword evidence="2" id="KW-0547">Nucleotide-binding</keyword>
<comment type="similarity">
    <text evidence="1">Belongs to the SNF2/RAD54 helicase family.</text>
</comment>
<dbReference type="AlphaFoldDB" id="A0AAU9DLL8"/>
<dbReference type="GO" id="GO:0005524">
    <property type="term" value="F:ATP binding"/>
    <property type="evidence" value="ECO:0007669"/>
    <property type="project" value="UniProtKB-KW"/>
</dbReference>
<evidence type="ECO:0000256" key="2">
    <source>
        <dbReference type="ARBA" id="ARBA00022741"/>
    </source>
</evidence>
<sequence length="251" mass="28847">MVSMNIDEKKTYYLGKFDTGEIYTEFLDEIAIRQINVINGKYFLSSSLEDWNEEFGYLLYDGKKSDLDLSESVSINEENFEKIWFKHISNADVESFIKYEIGDASAPKHSSSLIIHIVNNRGKWGKGFVLALSGKFPDVKTQYLKWSSQKDFNLGEVQFINADKNNGIYVANMLAQDGIRKDYNDKTIYVSYEKLDECLIKVADFALKNRLTIQMPKIGQGLGGGDWSVILQIIKKRLAYKRIHCKIFTIN</sequence>
<gene>
    <name evidence="4" type="ORF">KIMC2_02800</name>
</gene>
<dbReference type="KEGG" id="xak:KIMC2_02800"/>